<organism evidence="2">
    <name type="scientific">Streptomyces sp. Y1</name>
    <dbReference type="NCBI Taxonomy" id="3238634"/>
    <lineage>
        <taxon>Bacteria</taxon>
        <taxon>Bacillati</taxon>
        <taxon>Actinomycetota</taxon>
        <taxon>Actinomycetes</taxon>
        <taxon>Kitasatosporales</taxon>
        <taxon>Streptomycetaceae</taxon>
        <taxon>Streptomyces</taxon>
    </lineage>
</organism>
<dbReference type="RefSeq" id="WP_369183045.1">
    <property type="nucleotide sequence ID" value="NZ_CP163445.1"/>
</dbReference>
<protein>
    <recommendedName>
        <fullName evidence="3">DUF4231 domain-containing protein</fullName>
    </recommendedName>
</protein>
<evidence type="ECO:0008006" key="3">
    <source>
        <dbReference type="Google" id="ProtNLM"/>
    </source>
</evidence>
<keyword evidence="1" id="KW-0812">Transmembrane</keyword>
<gene>
    <name evidence="2" type="ORF">AB2U05_09950</name>
</gene>
<feature type="transmembrane region" description="Helical" evidence="1">
    <location>
        <begin position="91"/>
        <end position="109"/>
    </location>
</feature>
<dbReference type="EMBL" id="CP163445">
    <property type="protein sequence ID" value="XDQ78766.1"/>
    <property type="molecule type" value="Genomic_DNA"/>
</dbReference>
<reference evidence="2" key="1">
    <citation type="submission" date="2024-07" db="EMBL/GenBank/DDBJ databases">
        <authorList>
            <person name="Yu S.T."/>
        </authorList>
    </citation>
    <scope>NUCLEOTIDE SEQUENCE</scope>
    <source>
        <strain evidence="2">Y1</strain>
    </source>
</reference>
<dbReference type="AlphaFoldDB" id="A0AB39THX6"/>
<keyword evidence="1" id="KW-1133">Transmembrane helix</keyword>
<keyword evidence="1" id="KW-0472">Membrane</keyword>
<feature type="transmembrane region" description="Helical" evidence="1">
    <location>
        <begin position="227"/>
        <end position="248"/>
    </location>
</feature>
<sequence length="325" mass="34129">MARNPYVTLPVAGGQLAAVPEVAEAARQADRRYGVNLLDDAAAREVVARHLRLRQDFAWHTEVGAMLVLGGIAVAAIVGASLHPPAEPKQVAALVAAVAAVPAGLAVWGRGSSRGADKQAAAVRYTLYLGLLDRARAAGLEVRVPADWPVDAPASPPLAAADARPYDGPALDRTLPVLPAEQLHRHPALAERARALGAPHGVDFLNERAVRALLTAQRRAVRRWHGWALAAALGAGFAAALACGLPPAADAHGRKLMLTWITALAALGALATPPALWTHRGWRRSGVRGPAAAYLELLRDAKAYGVPVPPLPSWLTVNTKTRPSD</sequence>
<accession>A0AB39THX6</accession>
<evidence type="ECO:0000313" key="2">
    <source>
        <dbReference type="EMBL" id="XDQ78766.1"/>
    </source>
</evidence>
<feature type="transmembrane region" description="Helical" evidence="1">
    <location>
        <begin position="57"/>
        <end position="79"/>
    </location>
</feature>
<evidence type="ECO:0000256" key="1">
    <source>
        <dbReference type="SAM" id="Phobius"/>
    </source>
</evidence>
<feature type="transmembrane region" description="Helical" evidence="1">
    <location>
        <begin position="260"/>
        <end position="278"/>
    </location>
</feature>
<name>A0AB39THX6_9ACTN</name>
<proteinExistence type="predicted"/>